<feature type="transmembrane region" description="Helical" evidence="9">
    <location>
        <begin position="129"/>
        <end position="146"/>
    </location>
</feature>
<feature type="transmembrane region" description="Helical" evidence="9">
    <location>
        <begin position="57"/>
        <end position="75"/>
    </location>
</feature>
<comment type="caution">
    <text evidence="10">The sequence shown here is derived from an EMBL/GenBank/DDBJ whole genome shotgun (WGS) entry which is preliminary data.</text>
</comment>
<name>A0A9J6P6M8_9CLOT</name>
<keyword evidence="4 9" id="KW-0812">Transmembrane</keyword>
<dbReference type="EMBL" id="JAGSOJ010000006">
    <property type="protein sequence ID" value="MCM1992399.1"/>
    <property type="molecule type" value="Genomic_DNA"/>
</dbReference>
<keyword evidence="2" id="KW-0813">Transport</keyword>
<feature type="transmembrane region" description="Helical" evidence="9">
    <location>
        <begin position="175"/>
        <end position="195"/>
    </location>
</feature>
<evidence type="ECO:0000256" key="7">
    <source>
        <dbReference type="ARBA" id="ARBA00023136"/>
    </source>
</evidence>
<organism evidence="10 11">
    <name type="scientific">Oceanirhabdus seepicola</name>
    <dbReference type="NCBI Taxonomy" id="2828781"/>
    <lineage>
        <taxon>Bacteria</taxon>
        <taxon>Bacillati</taxon>
        <taxon>Bacillota</taxon>
        <taxon>Clostridia</taxon>
        <taxon>Eubacteriales</taxon>
        <taxon>Clostridiaceae</taxon>
        <taxon>Oceanirhabdus</taxon>
    </lineage>
</organism>
<evidence type="ECO:0000313" key="11">
    <source>
        <dbReference type="Proteomes" id="UP001056429"/>
    </source>
</evidence>
<evidence type="ECO:0000256" key="5">
    <source>
        <dbReference type="ARBA" id="ARBA00022970"/>
    </source>
</evidence>
<feature type="transmembrane region" description="Helical" evidence="9">
    <location>
        <begin position="87"/>
        <end position="109"/>
    </location>
</feature>
<feature type="transmembrane region" description="Helical" evidence="9">
    <location>
        <begin position="33"/>
        <end position="51"/>
    </location>
</feature>
<accession>A0A9J6P6M8</accession>
<evidence type="ECO:0000256" key="1">
    <source>
        <dbReference type="ARBA" id="ARBA00004651"/>
    </source>
</evidence>
<evidence type="ECO:0000256" key="9">
    <source>
        <dbReference type="SAM" id="Phobius"/>
    </source>
</evidence>
<keyword evidence="6 9" id="KW-1133">Transmembrane helix</keyword>
<keyword evidence="5" id="KW-0029">Amino-acid transport</keyword>
<dbReference type="AlphaFoldDB" id="A0A9J6P6M8"/>
<comment type="similarity">
    <text evidence="8">Belongs to the binding-protein-dependent transport system permease family. LivHM subfamily.</text>
</comment>
<sequence length="280" mass="30386">MEGLIINGIIYGCLYALSAMGLVLIFKVCQVVNFAQGEMAMFFAFIIFTFLNMKFHYGIAIILTIIISVLIGLIIERAIMRPIGGAHLSAMIATLGLIMIFNGMAGFLFGTEEHRFPSITDGTTIGNQAMIIGITVVFMLILFCFFKFTKTGLGVRAVSQDHFTSRLMGVSVKRVTSITWALAAVLACVTGMLVASQTTLTITMMQEIHLKAFCSAVLGGFNSFLGPVVGGVILGVSENLFGSISVSFIKWKSVFSFGLIIIMLIIKPNGIMGTKYRKKV</sequence>
<comment type="subcellular location">
    <subcellularLocation>
        <location evidence="1">Cell membrane</location>
        <topology evidence="1">Multi-pass membrane protein</topology>
    </subcellularLocation>
</comment>
<proteinExistence type="inferred from homology"/>
<dbReference type="InterPro" id="IPR052157">
    <property type="entry name" value="BCAA_transport_permease"/>
</dbReference>
<dbReference type="PANTHER" id="PTHR11795:SF451">
    <property type="entry name" value="ABC TRANSPORTER PERMEASE PROTEIN"/>
    <property type="match status" value="1"/>
</dbReference>
<dbReference type="InterPro" id="IPR001851">
    <property type="entry name" value="ABC_transp_permease"/>
</dbReference>
<reference evidence="10" key="1">
    <citation type="journal article" date="2021" name="mSystems">
        <title>Bacteria and Archaea Synergistically Convert Glycine Betaine to Biogenic Methane in the Formosa Cold Seep of the South China Sea.</title>
        <authorList>
            <person name="Li L."/>
            <person name="Zhang W."/>
            <person name="Zhang S."/>
            <person name="Song L."/>
            <person name="Sun Q."/>
            <person name="Zhang H."/>
            <person name="Xiang H."/>
            <person name="Dong X."/>
        </authorList>
    </citation>
    <scope>NUCLEOTIDE SEQUENCE</scope>
    <source>
        <strain evidence="10">ZWT</strain>
    </source>
</reference>
<keyword evidence="3" id="KW-1003">Cell membrane</keyword>
<gene>
    <name evidence="10" type="ORF">KDK92_22025</name>
</gene>
<protein>
    <submittedName>
        <fullName evidence="10">Branched-chain amino acid ABC transporter permease</fullName>
    </submittedName>
</protein>
<evidence type="ECO:0000256" key="2">
    <source>
        <dbReference type="ARBA" id="ARBA00022448"/>
    </source>
</evidence>
<feature type="transmembrane region" description="Helical" evidence="9">
    <location>
        <begin position="215"/>
        <end position="236"/>
    </location>
</feature>
<evidence type="ECO:0000256" key="6">
    <source>
        <dbReference type="ARBA" id="ARBA00022989"/>
    </source>
</evidence>
<dbReference type="GO" id="GO:0005886">
    <property type="term" value="C:plasma membrane"/>
    <property type="evidence" value="ECO:0007669"/>
    <property type="project" value="UniProtKB-SubCell"/>
</dbReference>
<dbReference type="CDD" id="cd06582">
    <property type="entry name" value="TM_PBP1_LivH_like"/>
    <property type="match status" value="1"/>
</dbReference>
<feature type="transmembrane region" description="Helical" evidence="9">
    <location>
        <begin position="6"/>
        <end position="26"/>
    </location>
</feature>
<dbReference type="GO" id="GO:0006865">
    <property type="term" value="P:amino acid transport"/>
    <property type="evidence" value="ECO:0007669"/>
    <property type="project" value="UniProtKB-KW"/>
</dbReference>
<keyword evidence="11" id="KW-1185">Reference proteome</keyword>
<feature type="transmembrane region" description="Helical" evidence="9">
    <location>
        <begin position="248"/>
        <end position="266"/>
    </location>
</feature>
<dbReference type="Proteomes" id="UP001056429">
    <property type="component" value="Unassembled WGS sequence"/>
</dbReference>
<reference evidence="10" key="2">
    <citation type="submission" date="2021-04" db="EMBL/GenBank/DDBJ databases">
        <authorList>
            <person name="Dong X."/>
        </authorList>
    </citation>
    <scope>NUCLEOTIDE SEQUENCE</scope>
    <source>
        <strain evidence="10">ZWT</strain>
    </source>
</reference>
<keyword evidence="7 9" id="KW-0472">Membrane</keyword>
<dbReference type="Pfam" id="PF02653">
    <property type="entry name" value="BPD_transp_2"/>
    <property type="match status" value="1"/>
</dbReference>
<dbReference type="GO" id="GO:0022857">
    <property type="term" value="F:transmembrane transporter activity"/>
    <property type="evidence" value="ECO:0007669"/>
    <property type="project" value="InterPro"/>
</dbReference>
<evidence type="ECO:0000256" key="4">
    <source>
        <dbReference type="ARBA" id="ARBA00022692"/>
    </source>
</evidence>
<evidence type="ECO:0000313" key="10">
    <source>
        <dbReference type="EMBL" id="MCM1992399.1"/>
    </source>
</evidence>
<dbReference type="PANTHER" id="PTHR11795">
    <property type="entry name" value="BRANCHED-CHAIN AMINO ACID TRANSPORT SYSTEM PERMEASE PROTEIN LIVH"/>
    <property type="match status" value="1"/>
</dbReference>
<evidence type="ECO:0000256" key="3">
    <source>
        <dbReference type="ARBA" id="ARBA00022475"/>
    </source>
</evidence>
<dbReference type="RefSeq" id="WP_250861566.1">
    <property type="nucleotide sequence ID" value="NZ_JAGSOJ010000006.1"/>
</dbReference>
<evidence type="ECO:0000256" key="8">
    <source>
        <dbReference type="ARBA" id="ARBA00037998"/>
    </source>
</evidence>